<comment type="subcellular location">
    <subcellularLocation>
        <location evidence="1">Cytoplasm</location>
        <location evidence="1">Cytoskeleton</location>
    </subcellularLocation>
</comment>
<dbReference type="InterPro" id="IPR036961">
    <property type="entry name" value="Kinesin_motor_dom_sf"/>
</dbReference>
<dbReference type="GO" id="GO:0008017">
    <property type="term" value="F:microtubule binding"/>
    <property type="evidence" value="ECO:0007669"/>
    <property type="project" value="InterPro"/>
</dbReference>
<feature type="region of interest" description="Disordered" evidence="9">
    <location>
        <begin position="434"/>
        <end position="483"/>
    </location>
</feature>
<dbReference type="AlphaFoldDB" id="A0AAW1L579"/>
<dbReference type="GO" id="GO:0051231">
    <property type="term" value="P:spindle elongation"/>
    <property type="evidence" value="ECO:0007669"/>
    <property type="project" value="TreeGrafter"/>
</dbReference>
<feature type="region of interest" description="Disordered" evidence="9">
    <location>
        <begin position="609"/>
        <end position="689"/>
    </location>
</feature>
<evidence type="ECO:0000313" key="11">
    <source>
        <dbReference type="EMBL" id="KAK9729994.1"/>
    </source>
</evidence>
<evidence type="ECO:0000256" key="6">
    <source>
        <dbReference type="ARBA" id="ARBA00023212"/>
    </source>
</evidence>
<evidence type="ECO:0000256" key="1">
    <source>
        <dbReference type="ARBA" id="ARBA00004245"/>
    </source>
</evidence>
<dbReference type="Proteomes" id="UP001458880">
    <property type="component" value="Unassembled WGS sequence"/>
</dbReference>
<keyword evidence="12" id="KW-1185">Reference proteome</keyword>
<feature type="compositionally biased region" description="Basic residues" evidence="9">
    <location>
        <begin position="637"/>
        <end position="648"/>
    </location>
</feature>
<comment type="similarity">
    <text evidence="7">Belongs to the TRAFAC class myosin-kinesin ATPase superfamily. Kinesin family.</text>
</comment>
<dbReference type="PANTHER" id="PTHR47969">
    <property type="entry name" value="CHROMOSOME-ASSOCIATED KINESIN KIF4A-RELATED"/>
    <property type="match status" value="1"/>
</dbReference>
<dbReference type="Pfam" id="PF00225">
    <property type="entry name" value="Kinesin"/>
    <property type="match status" value="2"/>
</dbReference>
<evidence type="ECO:0000259" key="10">
    <source>
        <dbReference type="PROSITE" id="PS50067"/>
    </source>
</evidence>
<organism evidence="11 12">
    <name type="scientific">Popillia japonica</name>
    <name type="common">Japanese beetle</name>
    <dbReference type="NCBI Taxonomy" id="7064"/>
    <lineage>
        <taxon>Eukaryota</taxon>
        <taxon>Metazoa</taxon>
        <taxon>Ecdysozoa</taxon>
        <taxon>Arthropoda</taxon>
        <taxon>Hexapoda</taxon>
        <taxon>Insecta</taxon>
        <taxon>Pterygota</taxon>
        <taxon>Neoptera</taxon>
        <taxon>Endopterygota</taxon>
        <taxon>Coleoptera</taxon>
        <taxon>Polyphaga</taxon>
        <taxon>Scarabaeiformia</taxon>
        <taxon>Scarabaeidae</taxon>
        <taxon>Rutelinae</taxon>
        <taxon>Popillia</taxon>
    </lineage>
</organism>
<protein>
    <submittedName>
        <fullName evidence="11">Kinesin motor domain</fullName>
    </submittedName>
</protein>
<dbReference type="GO" id="GO:0007018">
    <property type="term" value="P:microtubule-based movement"/>
    <property type="evidence" value="ECO:0007669"/>
    <property type="project" value="InterPro"/>
</dbReference>
<dbReference type="GO" id="GO:0003777">
    <property type="term" value="F:microtubule motor activity"/>
    <property type="evidence" value="ECO:0007669"/>
    <property type="project" value="InterPro"/>
</dbReference>
<dbReference type="InterPro" id="IPR027640">
    <property type="entry name" value="Kinesin-like_fam"/>
</dbReference>
<dbReference type="InterPro" id="IPR027417">
    <property type="entry name" value="P-loop_NTPase"/>
</dbReference>
<evidence type="ECO:0000256" key="9">
    <source>
        <dbReference type="SAM" id="MobiDB-lite"/>
    </source>
</evidence>
<feature type="domain" description="Kinesin motor" evidence="10">
    <location>
        <begin position="4"/>
        <end position="301"/>
    </location>
</feature>
<feature type="compositionally biased region" description="Basic and acidic residues" evidence="9">
    <location>
        <begin position="609"/>
        <end position="621"/>
    </location>
</feature>
<dbReference type="GO" id="GO:0005875">
    <property type="term" value="C:microtubule associated complex"/>
    <property type="evidence" value="ECO:0007669"/>
    <property type="project" value="TreeGrafter"/>
</dbReference>
<feature type="compositionally biased region" description="Acidic residues" evidence="9">
    <location>
        <begin position="387"/>
        <end position="403"/>
    </location>
</feature>
<dbReference type="PANTHER" id="PTHR47969:SF15">
    <property type="entry name" value="CHROMOSOME-ASSOCIATED KINESIN KIF4A-RELATED"/>
    <property type="match status" value="1"/>
</dbReference>
<sequence>MEVNVETAVRVCPLQCNNGDVVCLQSNIYNNTIQLGNSQTYPVNYALPIDCNQNTLFTTIISPQLNYLFEGCDVSIVTIGQSGTGKSYTLLGPGLNFALSESEYGIIPRFLRAMFSKVSLYKERTWAVHITWSQICGENVQDLLGAGSIECANVSDAFQLIQLGMSNLAPRCAHTLFTVTLEQQWINEGIVQHRISTASFVDLAGSEKMLVLDSNGLAQSIPTDPGLLALQRCIMTLTESYNSQYNMVSVVPYNQSVLSTLLKDSFGGRAKTLVICCISPLLRDISETYYTMQFAMRAQMIKNIVTVNSYTTQDIHTENLDVFGLQFAANQLFKLVTNAEELFQKLVSNGTLSKNDMEQISQWLTLKQECEECLSETSEPHRSLERIEEEIEDSYDSSESENLCEEQTHSILERLDILMENFRITTDLLVAKVSDSSDGPVKPSARESINSSSNSEYHSKGARGRRNSIHSADELSPALSINTPSKIAEEDVNQDVGEKRCLNMNLETKQKFLKQVLLDLDGYDKQINELEHTIQVKEKLLEQLRRHKDTKICAREKIEQKCEDLKSYLQDAQFKLTTAQCQNNHYLEQKHKLQVSEIEQKLKDAESIKGITEDGNRKTMELENSLHTSKRQLEKLKKYKRKEEKKKKAIESQLAEESRSTRSTKSESLSKEPEQKLDSSDSKSCESLEENSNVLDDKLEGLRHEIRNLRKTRELLLEERCKIDTKTINKQLLDDIEERKVLQYEEAIEAIDLAIEYKNELMCGRSLEDLISNSHQERVDQMLMERLMKLNDQEMRALLYKYFDKVVDLRSSSKKLEMQVVDMECQNESLINKVQGLNHALQQVRLEAERRIVSLQQQHEDKLHVVMRHLANEGENGHVVSRVLERSKQTALAMQVAGTSKHVDKSSLIARITRYARHETVPRQLQVVNTPPQTTVTRQKNKLIIQQSNK</sequence>
<dbReference type="EMBL" id="JASPKY010000154">
    <property type="protein sequence ID" value="KAK9729994.1"/>
    <property type="molecule type" value="Genomic_DNA"/>
</dbReference>
<evidence type="ECO:0000256" key="7">
    <source>
        <dbReference type="PROSITE-ProRule" id="PRU00283"/>
    </source>
</evidence>
<dbReference type="SMART" id="SM00129">
    <property type="entry name" value="KISc"/>
    <property type="match status" value="1"/>
</dbReference>
<evidence type="ECO:0000256" key="4">
    <source>
        <dbReference type="ARBA" id="ARBA00022840"/>
    </source>
</evidence>
<dbReference type="GO" id="GO:0005524">
    <property type="term" value="F:ATP binding"/>
    <property type="evidence" value="ECO:0007669"/>
    <property type="project" value="UniProtKB-UniRule"/>
</dbReference>
<keyword evidence="5 8" id="KW-0175">Coiled coil</keyword>
<accession>A0AAW1L579</accession>
<name>A0AAW1L579_POPJA</name>
<comment type="caution">
    <text evidence="11">The sequence shown here is derived from an EMBL/GenBank/DDBJ whole genome shotgun (WGS) entry which is preliminary data.</text>
</comment>
<feature type="compositionally biased region" description="Low complexity" evidence="9">
    <location>
        <begin position="446"/>
        <end position="456"/>
    </location>
</feature>
<keyword evidence="6" id="KW-0206">Cytoskeleton</keyword>
<keyword evidence="4 7" id="KW-0067">ATP-binding</keyword>
<dbReference type="SUPFAM" id="SSF52540">
    <property type="entry name" value="P-loop containing nucleoside triphosphate hydrolases"/>
    <property type="match status" value="1"/>
</dbReference>
<gene>
    <name evidence="11" type="ORF">QE152_g15571</name>
</gene>
<feature type="coiled-coil region" evidence="8">
    <location>
        <begin position="813"/>
        <end position="858"/>
    </location>
</feature>
<keyword evidence="2" id="KW-0963">Cytoplasm</keyword>
<dbReference type="PRINTS" id="PR00380">
    <property type="entry name" value="KINESINHEAVY"/>
</dbReference>
<evidence type="ECO:0000256" key="8">
    <source>
        <dbReference type="SAM" id="Coils"/>
    </source>
</evidence>
<evidence type="ECO:0000256" key="2">
    <source>
        <dbReference type="ARBA" id="ARBA00022490"/>
    </source>
</evidence>
<keyword evidence="7" id="KW-0505">Motor protein</keyword>
<proteinExistence type="inferred from homology"/>
<evidence type="ECO:0000256" key="5">
    <source>
        <dbReference type="ARBA" id="ARBA00023054"/>
    </source>
</evidence>
<reference evidence="11 12" key="1">
    <citation type="journal article" date="2024" name="BMC Genomics">
        <title>De novo assembly and annotation of Popillia japonica's genome with initial clues to its potential as an invasive pest.</title>
        <authorList>
            <person name="Cucini C."/>
            <person name="Boschi S."/>
            <person name="Funari R."/>
            <person name="Cardaioli E."/>
            <person name="Iannotti N."/>
            <person name="Marturano G."/>
            <person name="Paoli F."/>
            <person name="Bruttini M."/>
            <person name="Carapelli A."/>
            <person name="Frati F."/>
            <person name="Nardi F."/>
        </authorList>
    </citation>
    <scope>NUCLEOTIDE SEQUENCE [LARGE SCALE GENOMIC DNA]</scope>
    <source>
        <strain evidence="11">DMR45628</strain>
    </source>
</reference>
<dbReference type="InterPro" id="IPR001752">
    <property type="entry name" value="Kinesin_motor_dom"/>
</dbReference>
<dbReference type="PROSITE" id="PS50067">
    <property type="entry name" value="KINESIN_MOTOR_2"/>
    <property type="match status" value="1"/>
</dbReference>
<feature type="region of interest" description="Disordered" evidence="9">
    <location>
        <begin position="381"/>
        <end position="403"/>
    </location>
</feature>
<evidence type="ECO:0000313" key="12">
    <source>
        <dbReference type="Proteomes" id="UP001458880"/>
    </source>
</evidence>
<feature type="binding site" evidence="7">
    <location>
        <begin position="80"/>
        <end position="87"/>
    </location>
    <ligand>
        <name>ATP</name>
        <dbReference type="ChEBI" id="CHEBI:30616"/>
    </ligand>
</feature>
<dbReference type="GO" id="GO:0007052">
    <property type="term" value="P:mitotic spindle organization"/>
    <property type="evidence" value="ECO:0007669"/>
    <property type="project" value="TreeGrafter"/>
</dbReference>
<dbReference type="Gene3D" id="3.40.850.10">
    <property type="entry name" value="Kinesin motor domain"/>
    <property type="match status" value="2"/>
</dbReference>
<keyword evidence="3 7" id="KW-0547">Nucleotide-binding</keyword>
<evidence type="ECO:0000256" key="3">
    <source>
        <dbReference type="ARBA" id="ARBA00022741"/>
    </source>
</evidence>
<feature type="compositionally biased region" description="Basic and acidic residues" evidence="9">
    <location>
        <begin position="656"/>
        <end position="686"/>
    </location>
</feature>